<protein>
    <submittedName>
        <fullName evidence="2">Putative RND superfamily exporter protein</fullName>
    </submittedName>
</protein>
<keyword evidence="1" id="KW-0472">Membrane</keyword>
<dbReference type="Proteomes" id="UP000578449">
    <property type="component" value="Unassembled WGS sequence"/>
</dbReference>
<keyword evidence="1" id="KW-0812">Transmembrane</keyword>
<comment type="caution">
    <text evidence="2">The sequence shown here is derived from an EMBL/GenBank/DDBJ whole genome shotgun (WGS) entry which is preliminary data.</text>
</comment>
<evidence type="ECO:0000256" key="1">
    <source>
        <dbReference type="SAM" id="Phobius"/>
    </source>
</evidence>
<evidence type="ECO:0000313" key="2">
    <source>
        <dbReference type="EMBL" id="MBB5140329.1"/>
    </source>
</evidence>
<name>A0A840PN17_9ACTN</name>
<dbReference type="InterPro" id="IPR021517">
    <property type="entry name" value="DUF3180"/>
</dbReference>
<reference evidence="2 3" key="1">
    <citation type="submission" date="2020-08" db="EMBL/GenBank/DDBJ databases">
        <title>Genomic Encyclopedia of Type Strains, Phase IV (KMG-IV): sequencing the most valuable type-strain genomes for metagenomic binning, comparative biology and taxonomic classification.</title>
        <authorList>
            <person name="Goeker M."/>
        </authorList>
    </citation>
    <scope>NUCLEOTIDE SEQUENCE [LARGE SCALE GENOMIC DNA]</scope>
    <source>
        <strain evidence="2 3">DSM 45615</strain>
    </source>
</reference>
<feature type="transmembrane region" description="Helical" evidence="1">
    <location>
        <begin position="7"/>
        <end position="28"/>
    </location>
</feature>
<feature type="transmembrane region" description="Helical" evidence="1">
    <location>
        <begin position="115"/>
        <end position="135"/>
    </location>
</feature>
<organism evidence="2 3">
    <name type="scientific">Thermocatellispora tengchongensis</name>
    <dbReference type="NCBI Taxonomy" id="1073253"/>
    <lineage>
        <taxon>Bacteria</taxon>
        <taxon>Bacillati</taxon>
        <taxon>Actinomycetota</taxon>
        <taxon>Actinomycetes</taxon>
        <taxon>Streptosporangiales</taxon>
        <taxon>Streptosporangiaceae</taxon>
        <taxon>Thermocatellispora</taxon>
    </lineage>
</organism>
<evidence type="ECO:0000313" key="3">
    <source>
        <dbReference type="Proteomes" id="UP000578449"/>
    </source>
</evidence>
<feature type="transmembrane region" description="Helical" evidence="1">
    <location>
        <begin position="34"/>
        <end position="54"/>
    </location>
</feature>
<dbReference type="Pfam" id="PF11377">
    <property type="entry name" value="DUF3180"/>
    <property type="match status" value="1"/>
</dbReference>
<dbReference type="RefSeq" id="WP_185057120.1">
    <property type="nucleotide sequence ID" value="NZ_BAABIX010000056.1"/>
</dbReference>
<feature type="transmembrane region" description="Helical" evidence="1">
    <location>
        <begin position="86"/>
        <end position="103"/>
    </location>
</feature>
<accession>A0A840PN17</accession>
<gene>
    <name evidence="2" type="ORF">HNP84_010096</name>
</gene>
<dbReference type="AlphaFoldDB" id="A0A840PN17"/>
<proteinExistence type="predicted"/>
<sequence>MKATRPVVLIAIVVVVAALTWVLLNPFYSDLPTLPWTAIPTVLLLALGEGYSGWMTKARIERRGNTKPVEPLAVARLAALAKASSYAGAVFAGVFAGFVLYVMERLDQDTPQRDFFIAGGSFISCVLLICAALYLEFCCRVPEDKDEADRH</sequence>
<dbReference type="EMBL" id="JACHGN010000040">
    <property type="protein sequence ID" value="MBB5140329.1"/>
    <property type="molecule type" value="Genomic_DNA"/>
</dbReference>
<keyword evidence="3" id="KW-1185">Reference proteome</keyword>
<keyword evidence="1" id="KW-1133">Transmembrane helix</keyword>